<evidence type="ECO:0000256" key="3">
    <source>
        <dbReference type="ARBA" id="ARBA00022801"/>
    </source>
</evidence>
<dbReference type="Proteomes" id="UP000539111">
    <property type="component" value="Unassembled WGS sequence"/>
</dbReference>
<dbReference type="EMBL" id="JACBZP010000001">
    <property type="protein sequence ID" value="NYI66944.1"/>
    <property type="molecule type" value="Genomic_DNA"/>
</dbReference>
<dbReference type="AlphaFoldDB" id="A0A7Z0A9M0"/>
<evidence type="ECO:0000313" key="7">
    <source>
        <dbReference type="Proteomes" id="UP000539111"/>
    </source>
</evidence>
<dbReference type="RefSeq" id="WP_218852280.1">
    <property type="nucleotide sequence ID" value="NZ_JACBZP010000001.1"/>
</dbReference>
<dbReference type="SUPFAM" id="SSF53649">
    <property type="entry name" value="Alkaline phosphatase-like"/>
    <property type="match status" value="1"/>
</dbReference>
<keyword evidence="3 6" id="KW-0378">Hydrolase</keyword>
<protein>
    <submittedName>
        <fullName evidence="6">Arylsulfatase</fullName>
        <ecNumber evidence="6">3.1.6.1</ecNumber>
    </submittedName>
</protein>
<dbReference type="EC" id="3.1.6.1" evidence="6"/>
<dbReference type="PANTHER" id="PTHR42693:SF33">
    <property type="entry name" value="ARYLSULFATASE"/>
    <property type="match status" value="1"/>
</dbReference>
<accession>A0A7Z0A9M0</accession>
<evidence type="ECO:0000256" key="4">
    <source>
        <dbReference type="ARBA" id="ARBA00022837"/>
    </source>
</evidence>
<dbReference type="GO" id="GO:0046872">
    <property type="term" value="F:metal ion binding"/>
    <property type="evidence" value="ECO:0007669"/>
    <property type="project" value="UniProtKB-KW"/>
</dbReference>
<dbReference type="InterPro" id="IPR017850">
    <property type="entry name" value="Alkaline_phosphatase_core_sf"/>
</dbReference>
<comment type="caution">
    <text evidence="6">The sequence shown here is derived from an EMBL/GenBank/DDBJ whole genome shotgun (WGS) entry which is preliminary data.</text>
</comment>
<dbReference type="Pfam" id="PF00884">
    <property type="entry name" value="Sulfatase"/>
    <property type="match status" value="1"/>
</dbReference>
<keyword evidence="4" id="KW-0106">Calcium</keyword>
<dbReference type="InterPro" id="IPR050738">
    <property type="entry name" value="Sulfatase"/>
</dbReference>
<gene>
    <name evidence="6" type="ORF">BJY26_001250</name>
</gene>
<evidence type="ECO:0000313" key="6">
    <source>
        <dbReference type="EMBL" id="NYI66944.1"/>
    </source>
</evidence>
<dbReference type="Gene3D" id="3.40.720.10">
    <property type="entry name" value="Alkaline Phosphatase, subunit A"/>
    <property type="match status" value="1"/>
</dbReference>
<name>A0A7Z0A9M0_9MICO</name>
<organism evidence="6 7">
    <name type="scientific">Spelaeicoccus albus</name>
    <dbReference type="NCBI Taxonomy" id="1280376"/>
    <lineage>
        <taxon>Bacteria</taxon>
        <taxon>Bacillati</taxon>
        <taxon>Actinomycetota</taxon>
        <taxon>Actinomycetes</taxon>
        <taxon>Micrococcales</taxon>
        <taxon>Brevibacteriaceae</taxon>
        <taxon>Spelaeicoccus</taxon>
    </lineage>
</organism>
<reference evidence="6 7" key="1">
    <citation type="submission" date="2020-07" db="EMBL/GenBank/DDBJ databases">
        <title>Sequencing the genomes of 1000 actinobacteria strains.</title>
        <authorList>
            <person name="Klenk H.-P."/>
        </authorList>
    </citation>
    <scope>NUCLEOTIDE SEQUENCE [LARGE SCALE GENOMIC DNA]</scope>
    <source>
        <strain evidence="6 7">DSM 26341</strain>
    </source>
</reference>
<feature type="domain" description="Sulfatase N-terminal" evidence="5">
    <location>
        <begin position="40"/>
        <end position="455"/>
    </location>
</feature>
<dbReference type="InterPro" id="IPR000917">
    <property type="entry name" value="Sulfatase_N"/>
</dbReference>
<comment type="similarity">
    <text evidence="1">Belongs to the sulfatase family.</text>
</comment>
<dbReference type="Gene3D" id="3.30.1120.10">
    <property type="match status" value="1"/>
</dbReference>
<dbReference type="InterPro" id="IPR024607">
    <property type="entry name" value="Sulfatase_CS"/>
</dbReference>
<keyword evidence="2" id="KW-0479">Metal-binding</keyword>
<dbReference type="PROSITE" id="PS00149">
    <property type="entry name" value="SULFATASE_2"/>
    <property type="match status" value="1"/>
</dbReference>
<dbReference type="PROSITE" id="PS00523">
    <property type="entry name" value="SULFATASE_1"/>
    <property type="match status" value="1"/>
</dbReference>
<evidence type="ECO:0000256" key="1">
    <source>
        <dbReference type="ARBA" id="ARBA00008779"/>
    </source>
</evidence>
<dbReference type="GO" id="GO:0004065">
    <property type="term" value="F:arylsulfatase activity"/>
    <property type="evidence" value="ECO:0007669"/>
    <property type="project" value="UniProtKB-EC"/>
</dbReference>
<evidence type="ECO:0000259" key="5">
    <source>
        <dbReference type="Pfam" id="PF00884"/>
    </source>
</evidence>
<dbReference type="PANTHER" id="PTHR42693">
    <property type="entry name" value="ARYLSULFATASE FAMILY MEMBER"/>
    <property type="match status" value="1"/>
</dbReference>
<keyword evidence="7" id="KW-1185">Reference proteome</keyword>
<proteinExistence type="inferred from homology"/>
<dbReference type="CDD" id="cd16025">
    <property type="entry name" value="PAS_like"/>
    <property type="match status" value="1"/>
</dbReference>
<evidence type="ECO:0000256" key="2">
    <source>
        <dbReference type="ARBA" id="ARBA00022723"/>
    </source>
</evidence>
<sequence length="760" mass="83744">MSAVDVGKSAEHAAFGGVIGETYRDSTPWWPPEEIAAGRPNVLMVVLDDLGFASLGCYGSEIATPNLDALAAGGVQFTNFHATALCSPTRASLLTGRNSHAVGMAYLSHVDDGFPGYRGAIGHDSATLAEVLVDAGYNTWAVGKWHLAPMDQTTVAGPFDQWPLGRGFEHYYGFLEALSDHFHPELFRDNQSVEPPATPEQGYHLTTDLVDNTVQYLRDQTSVAPQTPFFSYLALGATHTPFHAPREFVERYRGRYDDGWDVIRERRYRRQIELGVIPPRTDLPPRNDDVTAWDSLSADERAASARFQEVYAGFLEHTDHEIGRLLAELEVLGRRKDTIVVVVADNGASQEGGPHGVLNTTHYENGHFPEAAEVVARMDEIDGVSTDVNYPLGWAQAANTPLKRYKQNTHAGGIRTAMIVDVPDRLGLALKPGSKRHQFQHVTDIVPTILDLAGVTAPVERAGLRLRPIQGQSMRPVLADSALPSPARTQYFETDGNRAVWKDGWKAVAFHRRGTDFAADKWELYHLDDDVSEAHDLAGSEPERLAELVAAWWEEARANDVLPLDDRGFAERANVKFRPHSPRDRTRWDYYNGMQHIGTGSAPPLPGRSFIISAVIDRPVGTEDGVLIAHGSRNSGYAFLVKDGHLVYDLNHYNRHTLVRSTSTLPTGTCRVAVRFDHDDAGTGGLAVLMIDDEPVGQMRLAETFEYFIAFQGLDVGGDRLSPVHQGDEGEFPFAGRLEVVTIELLGDDLRPVRAVRGVT</sequence>